<evidence type="ECO:0000313" key="2">
    <source>
        <dbReference type="Proteomes" id="UP001292079"/>
    </source>
</evidence>
<dbReference type="Proteomes" id="UP001292079">
    <property type="component" value="Unassembled WGS sequence"/>
</dbReference>
<keyword evidence="2" id="KW-1185">Reference proteome</keyword>
<accession>A0AAE1Z523</accession>
<protein>
    <submittedName>
        <fullName evidence="1">Uncharacterized protein</fullName>
    </submittedName>
</protein>
<proteinExistence type="predicted"/>
<dbReference type="InterPro" id="IPR038980">
    <property type="entry name" value="ATM_plant"/>
</dbReference>
<name>A0AAE1Z523_SCHME</name>
<sequence length="130" mass="15105">MESYIGNWSKVFTAANCLLAKHGKFNKVDLPQFSTSLVNSLKYRANWLNMDNGLRIRTYKVIPMAQRNGVTEWCWCEDTVPLGDWLTSERTGAHQRYRPHDMSPMQAKQRLAVVKDRTPDRKLVVFNEIC</sequence>
<dbReference type="PANTHER" id="PTHR37079:SF4">
    <property type="entry name" value="SERINE_THREONINE-PROTEIN KINASE ATM"/>
    <property type="match status" value="1"/>
</dbReference>
<reference evidence="1" key="1">
    <citation type="submission" date="2022-04" db="EMBL/GenBank/DDBJ databases">
        <authorList>
            <person name="Xu L."/>
            <person name="Lv Z."/>
        </authorList>
    </citation>
    <scope>NUCLEOTIDE SEQUENCE</scope>
    <source>
        <strain evidence="1">LV_2022a</strain>
    </source>
</reference>
<comment type="caution">
    <text evidence="1">The sequence shown here is derived from an EMBL/GenBank/DDBJ whole genome shotgun (WGS) entry which is preliminary data.</text>
</comment>
<dbReference type="PANTHER" id="PTHR37079">
    <property type="entry name" value="SERINE/THREONINE-PROTEIN KINASE ATM"/>
    <property type="match status" value="1"/>
</dbReference>
<dbReference type="GO" id="GO:0006974">
    <property type="term" value="P:DNA damage response"/>
    <property type="evidence" value="ECO:0007669"/>
    <property type="project" value="InterPro"/>
</dbReference>
<evidence type="ECO:0000313" key="1">
    <source>
        <dbReference type="EMBL" id="KAK4467280.1"/>
    </source>
</evidence>
<organism evidence="1 2">
    <name type="scientific">Schistosoma mekongi</name>
    <name type="common">Parasitic worm</name>
    <dbReference type="NCBI Taxonomy" id="38744"/>
    <lineage>
        <taxon>Eukaryota</taxon>
        <taxon>Metazoa</taxon>
        <taxon>Spiralia</taxon>
        <taxon>Lophotrochozoa</taxon>
        <taxon>Platyhelminthes</taxon>
        <taxon>Trematoda</taxon>
        <taxon>Digenea</taxon>
        <taxon>Strigeidida</taxon>
        <taxon>Schistosomatoidea</taxon>
        <taxon>Schistosomatidae</taxon>
        <taxon>Schistosoma</taxon>
    </lineage>
</organism>
<dbReference type="GO" id="GO:0004674">
    <property type="term" value="F:protein serine/threonine kinase activity"/>
    <property type="evidence" value="ECO:0007669"/>
    <property type="project" value="InterPro"/>
</dbReference>
<dbReference type="EMBL" id="JALJAT010000444">
    <property type="protein sequence ID" value="KAK4467280.1"/>
    <property type="molecule type" value="Genomic_DNA"/>
</dbReference>
<reference evidence="1" key="2">
    <citation type="journal article" date="2023" name="Infect Dis Poverty">
        <title>Chromosome-scale genome of the human blood fluke Schistosoma mekongi and its implications for public health.</title>
        <authorList>
            <person name="Zhou M."/>
            <person name="Xu L."/>
            <person name="Xu D."/>
            <person name="Chen W."/>
            <person name="Khan J."/>
            <person name="Hu Y."/>
            <person name="Huang H."/>
            <person name="Wei H."/>
            <person name="Zhang Y."/>
            <person name="Chusongsang P."/>
            <person name="Tanasarnprasert K."/>
            <person name="Hu X."/>
            <person name="Limpanont Y."/>
            <person name="Lv Z."/>
        </authorList>
    </citation>
    <scope>NUCLEOTIDE SEQUENCE</scope>
    <source>
        <strain evidence="1">LV_2022a</strain>
    </source>
</reference>
<gene>
    <name evidence="1" type="ORF">MN116_009000</name>
</gene>
<dbReference type="AlphaFoldDB" id="A0AAE1Z523"/>